<accession>K5VB61</accession>
<sequence>MSHALPAGTVVTTSSEPREFSKTTAQDLSLEHSSLCGLSEQRSSLSKIQLSIFT</sequence>
<dbReference type="GeneID" id="18915097"/>
<dbReference type="HOGENOM" id="CLU_3051096_0_0_1"/>
<feature type="region of interest" description="Disordered" evidence="1">
    <location>
        <begin position="1"/>
        <end position="22"/>
    </location>
</feature>
<gene>
    <name evidence="2" type="ORF">PHACADRAFT_251028</name>
</gene>
<reference evidence="2 3" key="1">
    <citation type="journal article" date="2012" name="BMC Genomics">
        <title>Comparative genomics of the white-rot fungi, Phanerochaete carnosa and P. chrysosporium, to elucidate the genetic basis of the distinct wood types they colonize.</title>
        <authorList>
            <person name="Suzuki H."/>
            <person name="MacDonald J."/>
            <person name="Syed K."/>
            <person name="Salamov A."/>
            <person name="Hori C."/>
            <person name="Aerts A."/>
            <person name="Henrissat B."/>
            <person name="Wiebenga A."/>
            <person name="vanKuyk P.A."/>
            <person name="Barry K."/>
            <person name="Lindquist E."/>
            <person name="LaButti K."/>
            <person name="Lapidus A."/>
            <person name="Lucas S."/>
            <person name="Coutinho P."/>
            <person name="Gong Y."/>
            <person name="Samejima M."/>
            <person name="Mahadevan R."/>
            <person name="Abou-Zaid M."/>
            <person name="de Vries R.P."/>
            <person name="Igarashi K."/>
            <person name="Yadav J.S."/>
            <person name="Grigoriev I.V."/>
            <person name="Master E.R."/>
        </authorList>
    </citation>
    <scope>NUCLEOTIDE SEQUENCE [LARGE SCALE GENOMIC DNA]</scope>
    <source>
        <strain evidence="2 3">HHB-10118-sp</strain>
    </source>
</reference>
<keyword evidence="3" id="KW-1185">Reference proteome</keyword>
<name>K5VB61_PHACS</name>
<dbReference type="EMBL" id="JH930469">
    <property type="protein sequence ID" value="EKM60131.1"/>
    <property type="molecule type" value="Genomic_DNA"/>
</dbReference>
<dbReference type="RefSeq" id="XP_007392675.1">
    <property type="nucleotide sequence ID" value="XM_007392613.1"/>
</dbReference>
<proteinExistence type="predicted"/>
<evidence type="ECO:0000313" key="3">
    <source>
        <dbReference type="Proteomes" id="UP000008370"/>
    </source>
</evidence>
<organism evidence="2 3">
    <name type="scientific">Phanerochaete carnosa (strain HHB-10118-sp)</name>
    <name type="common">White-rot fungus</name>
    <name type="synonym">Peniophora carnosa</name>
    <dbReference type="NCBI Taxonomy" id="650164"/>
    <lineage>
        <taxon>Eukaryota</taxon>
        <taxon>Fungi</taxon>
        <taxon>Dikarya</taxon>
        <taxon>Basidiomycota</taxon>
        <taxon>Agaricomycotina</taxon>
        <taxon>Agaricomycetes</taxon>
        <taxon>Polyporales</taxon>
        <taxon>Phanerochaetaceae</taxon>
        <taxon>Phanerochaete</taxon>
    </lineage>
</organism>
<dbReference type="InParanoid" id="K5VB61"/>
<evidence type="ECO:0000313" key="2">
    <source>
        <dbReference type="EMBL" id="EKM60131.1"/>
    </source>
</evidence>
<dbReference type="Proteomes" id="UP000008370">
    <property type="component" value="Unassembled WGS sequence"/>
</dbReference>
<dbReference type="KEGG" id="pco:PHACADRAFT_251028"/>
<dbReference type="AlphaFoldDB" id="K5VB61"/>
<evidence type="ECO:0000256" key="1">
    <source>
        <dbReference type="SAM" id="MobiDB-lite"/>
    </source>
</evidence>
<protein>
    <submittedName>
        <fullName evidence="2">Uncharacterized protein</fullName>
    </submittedName>
</protein>